<feature type="binding site" description="axial binding residue" evidence="12">
    <location>
        <position position="473"/>
    </location>
    <ligand>
        <name>heme</name>
        <dbReference type="ChEBI" id="CHEBI:30413"/>
    </ligand>
    <ligandPart>
        <name>Fe</name>
        <dbReference type="ChEBI" id="CHEBI:18248"/>
    </ligandPart>
</feature>
<dbReference type="GO" id="GO:0020037">
    <property type="term" value="F:heme binding"/>
    <property type="evidence" value="ECO:0007669"/>
    <property type="project" value="InterPro"/>
</dbReference>
<dbReference type="RefSeq" id="XP_025580498.1">
    <property type="nucleotide sequence ID" value="XM_025722391.1"/>
</dbReference>
<keyword evidence="11 14" id="KW-0472">Membrane</keyword>
<evidence type="ECO:0000256" key="9">
    <source>
        <dbReference type="ARBA" id="ARBA00023004"/>
    </source>
</evidence>
<dbReference type="STRING" id="1448316.A0A395HDY2"/>
<dbReference type="GeneID" id="37227256"/>
<proteinExistence type="inferred from homology"/>
<organism evidence="15 16">
    <name type="scientific">Aspergillus ibericus CBS 121593</name>
    <dbReference type="NCBI Taxonomy" id="1448316"/>
    <lineage>
        <taxon>Eukaryota</taxon>
        <taxon>Fungi</taxon>
        <taxon>Dikarya</taxon>
        <taxon>Ascomycota</taxon>
        <taxon>Pezizomycotina</taxon>
        <taxon>Eurotiomycetes</taxon>
        <taxon>Eurotiomycetidae</taxon>
        <taxon>Eurotiales</taxon>
        <taxon>Aspergillaceae</taxon>
        <taxon>Aspergillus</taxon>
        <taxon>Aspergillus subgen. Circumdati</taxon>
    </lineage>
</organism>
<comment type="subcellular location">
    <subcellularLocation>
        <location evidence="2">Membrane</location>
    </subcellularLocation>
</comment>
<dbReference type="InterPro" id="IPR050121">
    <property type="entry name" value="Cytochrome_P450_monoxygenase"/>
</dbReference>
<evidence type="ECO:0000313" key="16">
    <source>
        <dbReference type="Proteomes" id="UP000249402"/>
    </source>
</evidence>
<dbReference type="InterPro" id="IPR017972">
    <property type="entry name" value="Cyt_P450_CS"/>
</dbReference>
<dbReference type="Proteomes" id="UP000249402">
    <property type="component" value="Unassembled WGS sequence"/>
</dbReference>
<gene>
    <name evidence="15" type="ORF">BO80DRAFT_460415</name>
</gene>
<evidence type="ECO:0000256" key="10">
    <source>
        <dbReference type="ARBA" id="ARBA00023033"/>
    </source>
</evidence>
<keyword evidence="6 12" id="KW-0479">Metal-binding</keyword>
<accession>A0A395HDY2</accession>
<feature type="transmembrane region" description="Helical" evidence="14">
    <location>
        <begin position="54"/>
        <end position="74"/>
    </location>
</feature>
<name>A0A395HDY2_9EURO</name>
<evidence type="ECO:0000256" key="5">
    <source>
        <dbReference type="ARBA" id="ARBA00022692"/>
    </source>
</evidence>
<dbReference type="InterPro" id="IPR036396">
    <property type="entry name" value="Cyt_P450_sf"/>
</dbReference>
<reference evidence="15 16" key="1">
    <citation type="submission" date="2018-02" db="EMBL/GenBank/DDBJ databases">
        <title>The genomes of Aspergillus section Nigri reveals drivers in fungal speciation.</title>
        <authorList>
            <consortium name="DOE Joint Genome Institute"/>
            <person name="Vesth T.C."/>
            <person name="Nybo J."/>
            <person name="Theobald S."/>
            <person name="Brandl J."/>
            <person name="Frisvad J.C."/>
            <person name="Nielsen K.F."/>
            <person name="Lyhne E.K."/>
            <person name="Kogle M.E."/>
            <person name="Kuo A."/>
            <person name="Riley R."/>
            <person name="Clum A."/>
            <person name="Nolan M."/>
            <person name="Lipzen A."/>
            <person name="Salamov A."/>
            <person name="Henrissat B."/>
            <person name="Wiebenga A."/>
            <person name="De vries R.P."/>
            <person name="Grigoriev I.V."/>
            <person name="Mortensen U.H."/>
            <person name="Andersen M.R."/>
            <person name="Baker S.E."/>
        </authorList>
    </citation>
    <scope>NUCLEOTIDE SEQUENCE [LARGE SCALE GENOMIC DNA]</scope>
    <source>
        <strain evidence="15 16">CBS 121593</strain>
    </source>
</reference>
<dbReference type="InterPro" id="IPR001128">
    <property type="entry name" value="Cyt_P450"/>
</dbReference>
<evidence type="ECO:0000313" key="15">
    <source>
        <dbReference type="EMBL" id="RAL06171.1"/>
    </source>
</evidence>
<evidence type="ECO:0000256" key="14">
    <source>
        <dbReference type="SAM" id="Phobius"/>
    </source>
</evidence>
<dbReference type="PRINTS" id="PR00465">
    <property type="entry name" value="EP450IV"/>
</dbReference>
<dbReference type="EMBL" id="KZ824419">
    <property type="protein sequence ID" value="RAL06171.1"/>
    <property type="molecule type" value="Genomic_DNA"/>
</dbReference>
<evidence type="ECO:0000256" key="4">
    <source>
        <dbReference type="ARBA" id="ARBA00022617"/>
    </source>
</evidence>
<evidence type="ECO:0000256" key="7">
    <source>
        <dbReference type="ARBA" id="ARBA00022989"/>
    </source>
</evidence>
<keyword evidence="9 12" id="KW-0408">Iron</keyword>
<keyword evidence="7 14" id="KW-1133">Transmembrane helix</keyword>
<dbReference type="PRINTS" id="PR00385">
    <property type="entry name" value="P450"/>
</dbReference>
<dbReference type="PANTHER" id="PTHR24305:SF112">
    <property type="entry name" value="L-ORNITHINE-N5-MONOOXYGENASE (EUROFUNG)"/>
    <property type="match status" value="1"/>
</dbReference>
<keyword evidence="8 13" id="KW-0560">Oxidoreductase</keyword>
<dbReference type="GO" id="GO:0005506">
    <property type="term" value="F:iron ion binding"/>
    <property type="evidence" value="ECO:0007669"/>
    <property type="project" value="InterPro"/>
</dbReference>
<keyword evidence="5 14" id="KW-0812">Transmembrane</keyword>
<dbReference type="PROSITE" id="PS00086">
    <property type="entry name" value="CYTOCHROME_P450"/>
    <property type="match status" value="1"/>
</dbReference>
<dbReference type="PANTHER" id="PTHR24305">
    <property type="entry name" value="CYTOCHROME P450"/>
    <property type="match status" value="1"/>
</dbReference>
<evidence type="ECO:0000256" key="12">
    <source>
        <dbReference type="PIRSR" id="PIRSR602403-1"/>
    </source>
</evidence>
<evidence type="ECO:0000256" key="8">
    <source>
        <dbReference type="ARBA" id="ARBA00023002"/>
    </source>
</evidence>
<keyword evidence="4 12" id="KW-0349">Heme</keyword>
<evidence type="ECO:0000256" key="2">
    <source>
        <dbReference type="ARBA" id="ARBA00004370"/>
    </source>
</evidence>
<dbReference type="OrthoDB" id="6692864at2759"/>
<dbReference type="SUPFAM" id="SSF48264">
    <property type="entry name" value="Cytochrome P450"/>
    <property type="match status" value="1"/>
</dbReference>
<dbReference type="VEuPathDB" id="FungiDB:BO80DRAFT_460415"/>
<dbReference type="AlphaFoldDB" id="A0A395HDY2"/>
<evidence type="ECO:0000256" key="13">
    <source>
        <dbReference type="RuleBase" id="RU000461"/>
    </source>
</evidence>
<dbReference type="Pfam" id="PF00067">
    <property type="entry name" value="p450"/>
    <property type="match status" value="1"/>
</dbReference>
<keyword evidence="16" id="KW-1185">Reference proteome</keyword>
<dbReference type="GO" id="GO:0004497">
    <property type="term" value="F:monooxygenase activity"/>
    <property type="evidence" value="ECO:0007669"/>
    <property type="project" value="UniProtKB-KW"/>
</dbReference>
<keyword evidence="10 13" id="KW-0503">Monooxygenase</keyword>
<dbReference type="GO" id="GO:0016705">
    <property type="term" value="F:oxidoreductase activity, acting on paired donors, with incorporation or reduction of molecular oxygen"/>
    <property type="evidence" value="ECO:0007669"/>
    <property type="project" value="InterPro"/>
</dbReference>
<comment type="similarity">
    <text evidence="3 13">Belongs to the cytochrome P450 family.</text>
</comment>
<dbReference type="InterPro" id="IPR002403">
    <property type="entry name" value="Cyt_P450_E_grp-IV"/>
</dbReference>
<dbReference type="GO" id="GO:0016020">
    <property type="term" value="C:membrane"/>
    <property type="evidence" value="ECO:0007669"/>
    <property type="project" value="UniProtKB-SubCell"/>
</dbReference>
<sequence length="536" mass="61436">MNGLYALGGGALGVSIHHGLFIHGEWHVQAPTIFLGHLLAFSLLHVFLDSGISLCIITNYLFCLLSSIIIYRVFFHPLRHFPGPLSARLTKLWHVWKARDSRNHRVLEDLRLQYGDFVRTGPNELTIFHPDIFMAIDGPKSTCVKAEWYDLLYPKLSLVTSRVKETHAARRRQWNRGFTSKSLEQYITKILPYITQLEHRIDADIHHQHISNITDLFYWFGFDTMGDFVFNKSFDMLHRNEWHFVVVLLRRAMSILGPLSPVPWFVQIAFKLFPRVWILGDWFRMVAWCEGQMRERMKLPEDKTLIPDVAHYLLASAKSDPSQNLPWLTGDSILAIVAGSEPTATTLIGIFCELARSPYHAERIYQELETVDICDPRALAKECPYLEAVIAEALRMYPALPTGGNRKTCEEVVIAGRRVPGGVTLVAPRWSIFRREDCFDRADEFIPERWYGHPEMVRNKAAYAPFGTGHHSCVGRFLAMDDMRLVTARLVKKYHLSLPAGETGEDVLGDMRDQFTATPGRLRVMFRVRDNSPSTS</sequence>
<evidence type="ECO:0000256" key="1">
    <source>
        <dbReference type="ARBA" id="ARBA00001971"/>
    </source>
</evidence>
<dbReference type="Gene3D" id="1.10.630.10">
    <property type="entry name" value="Cytochrome P450"/>
    <property type="match status" value="1"/>
</dbReference>
<protein>
    <submittedName>
        <fullName evidence="15">Cytochrome P450</fullName>
    </submittedName>
</protein>
<dbReference type="CDD" id="cd11061">
    <property type="entry name" value="CYP67-like"/>
    <property type="match status" value="1"/>
</dbReference>
<evidence type="ECO:0000256" key="6">
    <source>
        <dbReference type="ARBA" id="ARBA00022723"/>
    </source>
</evidence>
<feature type="transmembrane region" description="Helical" evidence="14">
    <location>
        <begin position="28"/>
        <end position="47"/>
    </location>
</feature>
<comment type="cofactor">
    <cofactor evidence="1 12">
        <name>heme</name>
        <dbReference type="ChEBI" id="CHEBI:30413"/>
    </cofactor>
</comment>
<evidence type="ECO:0000256" key="11">
    <source>
        <dbReference type="ARBA" id="ARBA00023136"/>
    </source>
</evidence>
<evidence type="ECO:0000256" key="3">
    <source>
        <dbReference type="ARBA" id="ARBA00010617"/>
    </source>
</evidence>